<evidence type="ECO:0000259" key="9">
    <source>
        <dbReference type="PROSITE" id="PS50850"/>
    </source>
</evidence>
<evidence type="ECO:0000256" key="5">
    <source>
        <dbReference type="ARBA" id="ARBA00022989"/>
    </source>
</evidence>
<name>A0A073AX17_9PSEU</name>
<dbReference type="SUPFAM" id="SSF103473">
    <property type="entry name" value="MFS general substrate transporter"/>
    <property type="match status" value="1"/>
</dbReference>
<dbReference type="STRING" id="28042.GU90_14770"/>
<dbReference type="NCBIfam" id="TIGR00879">
    <property type="entry name" value="SP"/>
    <property type="match status" value="1"/>
</dbReference>
<feature type="transmembrane region" description="Helical" evidence="8">
    <location>
        <begin position="424"/>
        <end position="440"/>
    </location>
</feature>
<organism evidence="10 11">
    <name type="scientific">Saccharopolyspora rectivirgula</name>
    <dbReference type="NCBI Taxonomy" id="28042"/>
    <lineage>
        <taxon>Bacteria</taxon>
        <taxon>Bacillati</taxon>
        <taxon>Actinomycetota</taxon>
        <taxon>Actinomycetes</taxon>
        <taxon>Pseudonocardiales</taxon>
        <taxon>Pseudonocardiaceae</taxon>
        <taxon>Saccharopolyspora</taxon>
    </lineage>
</organism>
<feature type="transmembrane region" description="Helical" evidence="8">
    <location>
        <begin position="151"/>
        <end position="173"/>
    </location>
</feature>
<evidence type="ECO:0000256" key="7">
    <source>
        <dbReference type="RuleBase" id="RU003346"/>
    </source>
</evidence>
<protein>
    <submittedName>
        <fullName evidence="10">Major facilitator transporter</fullName>
    </submittedName>
</protein>
<evidence type="ECO:0000256" key="3">
    <source>
        <dbReference type="ARBA" id="ARBA00022448"/>
    </source>
</evidence>
<feature type="transmembrane region" description="Helical" evidence="8">
    <location>
        <begin position="65"/>
        <end position="85"/>
    </location>
</feature>
<comment type="similarity">
    <text evidence="2 7">Belongs to the major facilitator superfamily. Sugar transporter (TC 2.A.1.1) family.</text>
</comment>
<feature type="transmembrane region" description="Helical" evidence="8">
    <location>
        <begin position="353"/>
        <end position="379"/>
    </location>
</feature>
<dbReference type="PROSITE" id="PS00217">
    <property type="entry name" value="SUGAR_TRANSPORT_2"/>
    <property type="match status" value="1"/>
</dbReference>
<dbReference type="FunFam" id="1.20.1250.20:FF:000134">
    <property type="entry name" value="MFS sugar transporter protein"/>
    <property type="match status" value="1"/>
</dbReference>
<dbReference type="InterPro" id="IPR050814">
    <property type="entry name" value="Myo-inositol_Transporter"/>
</dbReference>
<sequence length="463" mass="48348">MSTSHSGTAPEEAAVKTRGRSGAIFGASAIAALGGLLFGYDTGVISAALLYIAPEFALSDGMKQIVVASLLLGAIAGSIGAGPVVDRIGRKVTLVLLSAVFTLGALLSAAAPNTEVLIGARVLLGLAIGGSSLVVPTYIAEIAPPALRGRLVSMNQLMITIGIFASYIVGYAFSSSGGWRWMVGLAVLPSLLMLAGLFALGESPRWLLARGRTEDARKALLRTHSPEDADAALDELSTAMREESRFSYRDLLSPKLRPAVLLGFAVAATNQLVGVNAVIYYAPTILQQAGMGDSAAILSSVGIGAVNMIFTVIALLFIDKVGRRPLLLGGTSVVIAVLFGLGALYLLPSVEGLGLLLTLGLMLYEAAFAASLGLAIWLINSEVFPTAVRGKASSVGTVTHWGLDFLISISVLTLINALTPTGLFWLYGVFGVIGLVYLYRKLPETKNRTLEDIESSLRGEVKA</sequence>
<dbReference type="GO" id="GO:0005886">
    <property type="term" value="C:plasma membrane"/>
    <property type="evidence" value="ECO:0007669"/>
    <property type="project" value="UniProtKB-SubCell"/>
</dbReference>
<dbReference type="EMBL" id="JNVU01000037">
    <property type="protein sequence ID" value="KEI43597.1"/>
    <property type="molecule type" value="Genomic_DNA"/>
</dbReference>
<evidence type="ECO:0000313" key="11">
    <source>
        <dbReference type="Proteomes" id="UP000031419"/>
    </source>
</evidence>
<dbReference type="OrthoDB" id="4008739at2"/>
<dbReference type="InterPro" id="IPR005828">
    <property type="entry name" value="MFS_sugar_transport-like"/>
</dbReference>
<dbReference type="Gene3D" id="1.20.1250.20">
    <property type="entry name" value="MFS general substrate transporter like domains"/>
    <property type="match status" value="1"/>
</dbReference>
<dbReference type="Proteomes" id="UP000031419">
    <property type="component" value="Unassembled WGS sequence"/>
</dbReference>
<dbReference type="PROSITE" id="PS50850">
    <property type="entry name" value="MFS"/>
    <property type="match status" value="1"/>
</dbReference>
<feature type="transmembrane region" description="Helical" evidence="8">
    <location>
        <begin position="294"/>
        <end position="318"/>
    </location>
</feature>
<dbReference type="RefSeq" id="WP_029720447.1">
    <property type="nucleotide sequence ID" value="NZ_JAJUIW010000035.1"/>
</dbReference>
<reference evidence="10 11" key="1">
    <citation type="submission" date="2014-06" db="EMBL/GenBank/DDBJ databases">
        <title>Saccharopolyspora rectivirgula DSM-43113 Genome sequencing.</title>
        <authorList>
            <person name="Barrera C."/>
            <person name="Millon L."/>
            <person name="Rognon B."/>
            <person name="Zaugg C."/>
            <person name="Monod M."/>
        </authorList>
    </citation>
    <scope>NUCLEOTIDE SEQUENCE [LARGE SCALE GENOMIC DNA]</scope>
    <source>
        <strain evidence="10 11">DSM 43113</strain>
    </source>
</reference>
<dbReference type="PRINTS" id="PR00171">
    <property type="entry name" value="SUGRTRNSPORT"/>
</dbReference>
<keyword evidence="5 8" id="KW-1133">Transmembrane helix</keyword>
<keyword evidence="11" id="KW-1185">Reference proteome</keyword>
<dbReference type="InterPro" id="IPR005829">
    <property type="entry name" value="Sugar_transporter_CS"/>
</dbReference>
<evidence type="ECO:0000256" key="6">
    <source>
        <dbReference type="ARBA" id="ARBA00023136"/>
    </source>
</evidence>
<dbReference type="InterPro" id="IPR003663">
    <property type="entry name" value="Sugar/inositol_transpt"/>
</dbReference>
<feature type="domain" description="Major facilitator superfamily (MFS) profile" evidence="9">
    <location>
        <begin position="27"/>
        <end position="446"/>
    </location>
</feature>
<gene>
    <name evidence="10" type="ORF">GU90_14770</name>
</gene>
<dbReference type="AlphaFoldDB" id="A0A073AX17"/>
<evidence type="ECO:0000313" key="10">
    <source>
        <dbReference type="EMBL" id="KEI43597.1"/>
    </source>
</evidence>
<feature type="transmembrane region" description="Helical" evidence="8">
    <location>
        <begin position="179"/>
        <end position="200"/>
    </location>
</feature>
<dbReference type="PROSITE" id="PS00216">
    <property type="entry name" value="SUGAR_TRANSPORT_1"/>
    <property type="match status" value="2"/>
</dbReference>
<keyword evidence="6 8" id="KW-0472">Membrane</keyword>
<comment type="subcellular location">
    <subcellularLocation>
        <location evidence="1">Cell membrane</location>
        <topology evidence="1">Multi-pass membrane protein</topology>
    </subcellularLocation>
</comment>
<evidence type="ECO:0000256" key="8">
    <source>
        <dbReference type="SAM" id="Phobius"/>
    </source>
</evidence>
<dbReference type="InterPro" id="IPR036259">
    <property type="entry name" value="MFS_trans_sf"/>
</dbReference>
<proteinExistence type="inferred from homology"/>
<feature type="transmembrane region" description="Helical" evidence="8">
    <location>
        <begin position="325"/>
        <end position="347"/>
    </location>
</feature>
<feature type="transmembrane region" description="Helical" evidence="8">
    <location>
        <begin position="117"/>
        <end position="139"/>
    </location>
</feature>
<keyword evidence="3 7" id="KW-0813">Transport</keyword>
<dbReference type="PANTHER" id="PTHR48020">
    <property type="entry name" value="PROTON MYO-INOSITOL COTRANSPORTER"/>
    <property type="match status" value="1"/>
</dbReference>
<keyword evidence="4 8" id="KW-0812">Transmembrane</keyword>
<feature type="transmembrane region" description="Helical" evidence="8">
    <location>
        <begin position="400"/>
        <end position="418"/>
    </location>
</feature>
<dbReference type="GO" id="GO:0022857">
    <property type="term" value="F:transmembrane transporter activity"/>
    <property type="evidence" value="ECO:0007669"/>
    <property type="project" value="InterPro"/>
</dbReference>
<feature type="transmembrane region" description="Helical" evidence="8">
    <location>
        <begin position="24"/>
        <end position="53"/>
    </location>
</feature>
<dbReference type="eggNOG" id="COG0477">
    <property type="taxonomic scope" value="Bacteria"/>
</dbReference>
<evidence type="ECO:0000256" key="2">
    <source>
        <dbReference type="ARBA" id="ARBA00010992"/>
    </source>
</evidence>
<evidence type="ECO:0000256" key="1">
    <source>
        <dbReference type="ARBA" id="ARBA00004651"/>
    </source>
</evidence>
<comment type="caution">
    <text evidence="10">The sequence shown here is derived from an EMBL/GenBank/DDBJ whole genome shotgun (WGS) entry which is preliminary data.</text>
</comment>
<evidence type="ECO:0000256" key="4">
    <source>
        <dbReference type="ARBA" id="ARBA00022692"/>
    </source>
</evidence>
<dbReference type="Pfam" id="PF00083">
    <property type="entry name" value="Sugar_tr"/>
    <property type="match status" value="1"/>
</dbReference>
<accession>A0A073AX17</accession>
<feature type="transmembrane region" description="Helical" evidence="8">
    <location>
        <begin position="259"/>
        <end position="282"/>
    </location>
</feature>
<dbReference type="InterPro" id="IPR020846">
    <property type="entry name" value="MFS_dom"/>
</dbReference>
<dbReference type="PANTHER" id="PTHR48020:SF12">
    <property type="entry name" value="PROTON MYO-INOSITOL COTRANSPORTER"/>
    <property type="match status" value="1"/>
</dbReference>
<feature type="transmembrane region" description="Helical" evidence="8">
    <location>
        <begin position="92"/>
        <end position="111"/>
    </location>
</feature>